<feature type="compositionally biased region" description="Low complexity" evidence="7">
    <location>
        <begin position="11"/>
        <end position="26"/>
    </location>
</feature>
<dbReference type="EMBL" id="LR899011">
    <property type="protein sequence ID" value="CAD7083756.1"/>
    <property type="molecule type" value="Genomic_DNA"/>
</dbReference>
<evidence type="ECO:0008006" key="11">
    <source>
        <dbReference type="Google" id="ProtNLM"/>
    </source>
</evidence>
<evidence type="ECO:0000256" key="8">
    <source>
        <dbReference type="SAM" id="Phobius"/>
    </source>
</evidence>
<dbReference type="GO" id="GO:0016020">
    <property type="term" value="C:membrane"/>
    <property type="evidence" value="ECO:0007669"/>
    <property type="project" value="UniProtKB-SubCell"/>
</dbReference>
<evidence type="ECO:0000256" key="1">
    <source>
        <dbReference type="ARBA" id="ARBA00004141"/>
    </source>
</evidence>
<dbReference type="OrthoDB" id="6114058at2759"/>
<reference evidence="9 10" key="1">
    <citation type="submission" date="2020-11" db="EMBL/GenBank/DDBJ databases">
        <authorList>
            <person name="Wallbank WR R."/>
            <person name="Pardo Diaz C."/>
            <person name="Kozak K."/>
            <person name="Martin S."/>
            <person name="Jiggins C."/>
            <person name="Moest M."/>
            <person name="Warren A I."/>
            <person name="Generalovic N T."/>
            <person name="Byers J.R.P. K."/>
            <person name="Montejo-Kovacevich G."/>
            <person name="Yen C E."/>
        </authorList>
    </citation>
    <scope>NUCLEOTIDE SEQUENCE [LARGE SCALE GENOMIC DNA]</scope>
</reference>
<gene>
    <name evidence="9" type="ORF">HERILL_LOCUS6692</name>
</gene>
<feature type="compositionally biased region" description="Low complexity" evidence="7">
    <location>
        <begin position="47"/>
        <end position="62"/>
    </location>
</feature>
<evidence type="ECO:0000256" key="7">
    <source>
        <dbReference type="SAM" id="MobiDB-lite"/>
    </source>
</evidence>
<dbReference type="AlphaFoldDB" id="A0A7R8UMW8"/>
<dbReference type="Pfam" id="PF04923">
    <property type="entry name" value="Ninjurin"/>
    <property type="match status" value="1"/>
</dbReference>
<evidence type="ECO:0000313" key="9">
    <source>
        <dbReference type="EMBL" id="CAD7083756.1"/>
    </source>
</evidence>
<evidence type="ECO:0000256" key="2">
    <source>
        <dbReference type="ARBA" id="ARBA00008141"/>
    </source>
</evidence>
<comment type="similarity">
    <text evidence="2">Belongs to the ninjurin family.</text>
</comment>
<dbReference type="GO" id="GO:0007155">
    <property type="term" value="P:cell adhesion"/>
    <property type="evidence" value="ECO:0007669"/>
    <property type="project" value="UniProtKB-KW"/>
</dbReference>
<evidence type="ECO:0000256" key="4">
    <source>
        <dbReference type="ARBA" id="ARBA00022889"/>
    </source>
</evidence>
<dbReference type="PANTHER" id="PTHR12316">
    <property type="entry name" value="NINJURIN-RELATED"/>
    <property type="match status" value="1"/>
</dbReference>
<evidence type="ECO:0000256" key="6">
    <source>
        <dbReference type="ARBA" id="ARBA00023136"/>
    </source>
</evidence>
<accession>A0A7R8UMW8</accession>
<dbReference type="GO" id="GO:0042246">
    <property type="term" value="P:tissue regeneration"/>
    <property type="evidence" value="ECO:0007669"/>
    <property type="project" value="InterPro"/>
</dbReference>
<dbReference type="PANTHER" id="PTHR12316:SF17">
    <property type="entry name" value="NINJURIN C, ISOFORM D"/>
    <property type="match status" value="1"/>
</dbReference>
<name>A0A7R8UMW8_HERIL</name>
<feature type="region of interest" description="Disordered" evidence="7">
    <location>
        <begin position="1"/>
        <end position="74"/>
    </location>
</feature>
<keyword evidence="4" id="KW-0130">Cell adhesion</keyword>
<keyword evidence="10" id="KW-1185">Reference proteome</keyword>
<evidence type="ECO:0000313" key="10">
    <source>
        <dbReference type="Proteomes" id="UP000594454"/>
    </source>
</evidence>
<proteinExistence type="inferred from homology"/>
<feature type="compositionally biased region" description="Basic and acidic residues" evidence="7">
    <location>
        <begin position="63"/>
        <end position="74"/>
    </location>
</feature>
<feature type="transmembrane region" description="Helical" evidence="8">
    <location>
        <begin position="173"/>
        <end position="190"/>
    </location>
</feature>
<organism evidence="9 10">
    <name type="scientific">Hermetia illucens</name>
    <name type="common">Black soldier fly</name>
    <dbReference type="NCBI Taxonomy" id="343691"/>
    <lineage>
        <taxon>Eukaryota</taxon>
        <taxon>Metazoa</taxon>
        <taxon>Ecdysozoa</taxon>
        <taxon>Arthropoda</taxon>
        <taxon>Hexapoda</taxon>
        <taxon>Insecta</taxon>
        <taxon>Pterygota</taxon>
        <taxon>Neoptera</taxon>
        <taxon>Endopterygota</taxon>
        <taxon>Diptera</taxon>
        <taxon>Brachycera</taxon>
        <taxon>Stratiomyomorpha</taxon>
        <taxon>Stratiomyidae</taxon>
        <taxon>Hermetiinae</taxon>
        <taxon>Hermetia</taxon>
    </lineage>
</organism>
<comment type="subcellular location">
    <subcellularLocation>
        <location evidence="1">Membrane</location>
        <topology evidence="1">Multi-pass membrane protein</topology>
    </subcellularLocation>
</comment>
<protein>
    <recommendedName>
        <fullName evidence="11">Ninjurin-2</fullName>
    </recommendedName>
</protein>
<feature type="transmembrane region" description="Helical" evidence="8">
    <location>
        <begin position="134"/>
        <end position="161"/>
    </location>
</feature>
<evidence type="ECO:0000256" key="5">
    <source>
        <dbReference type="ARBA" id="ARBA00022989"/>
    </source>
</evidence>
<keyword evidence="3 8" id="KW-0812">Transmembrane</keyword>
<keyword evidence="5 8" id="KW-1133">Transmembrane helix</keyword>
<sequence>MAEQEDRKESSAAVTAPTTPVISPATTPTPPATYDEEAAIGGGARQAEGANNVANNNNSNNEESSKVQQEETVGDGRDEADFNLIKILRELNLNSYATKKTIAQAILDLALLAANASQLKFILSVGEKHEFYHIILWLVVASIILQVIQAIICIILGLVLNINQVDEQKAADIVNNICLCVVVLIVAVNFKMMKIRLRFQVAA</sequence>
<dbReference type="InterPro" id="IPR007007">
    <property type="entry name" value="Ninjurin"/>
</dbReference>
<dbReference type="Proteomes" id="UP000594454">
    <property type="component" value="Chromosome 3"/>
</dbReference>
<keyword evidence="6 8" id="KW-0472">Membrane</keyword>
<dbReference type="InParanoid" id="A0A7R8UMW8"/>
<feature type="compositionally biased region" description="Basic and acidic residues" evidence="7">
    <location>
        <begin position="1"/>
        <end position="10"/>
    </location>
</feature>
<evidence type="ECO:0000256" key="3">
    <source>
        <dbReference type="ARBA" id="ARBA00022692"/>
    </source>
</evidence>